<comment type="caution">
    <text evidence="5">The sequence shown here is derived from an EMBL/GenBank/DDBJ whole genome shotgun (WGS) entry which is preliminary data.</text>
</comment>
<keyword evidence="2" id="KW-0012">Acyltransferase</keyword>
<gene>
    <name evidence="5" type="ORF">SLS56_008459</name>
</gene>
<protein>
    <recommendedName>
        <fullName evidence="4">N-acetyltransferase domain-containing protein</fullName>
    </recommendedName>
</protein>
<dbReference type="Gene3D" id="3.40.630.30">
    <property type="match status" value="1"/>
</dbReference>
<dbReference type="PANTHER" id="PTHR10908:SF0">
    <property type="entry name" value="SEROTONIN N-ACETYLTRANSFERASE"/>
    <property type="match status" value="1"/>
</dbReference>
<evidence type="ECO:0000256" key="2">
    <source>
        <dbReference type="ARBA" id="ARBA00023315"/>
    </source>
</evidence>
<feature type="region of interest" description="Disordered" evidence="3">
    <location>
        <begin position="1"/>
        <end position="52"/>
    </location>
</feature>
<sequence length="264" mass="28634">MPRDLESEKATLAGLPPLTKSPAQDHDGAADRDPGDKLLKDMQKGQSRDQLHPLVQTLNPSYIDGCAKLEAAAFPADQAASREKFVYRLTVCGELSLGLFTTSDDAPAQVVTASTAHVVESGAAPERKEFLLAHICATKTRNELISDDDMKVPPNWRDQPHPADATVGHQEDGRTIALHSLAVEPKFQAQGLGKTLLKAYVQRMQNSGVADRISILTYDRLVPFYESVGFENRGASKVQYGGGGWVDMVLVFPENPNGPKKGSE</sequence>
<reference evidence="5 6" key="1">
    <citation type="submission" date="2024-02" db="EMBL/GenBank/DDBJ databases">
        <title>De novo assembly and annotation of 12 fungi associated with fruit tree decline syndrome in Ontario, Canada.</title>
        <authorList>
            <person name="Sulman M."/>
            <person name="Ellouze W."/>
            <person name="Ilyukhin E."/>
        </authorList>
    </citation>
    <scope>NUCLEOTIDE SEQUENCE [LARGE SCALE GENOMIC DNA]</scope>
    <source>
        <strain evidence="5 6">M1-105</strain>
    </source>
</reference>
<proteinExistence type="predicted"/>
<organism evidence="5 6">
    <name type="scientific">Neofusicoccum ribis</name>
    <dbReference type="NCBI Taxonomy" id="45134"/>
    <lineage>
        <taxon>Eukaryota</taxon>
        <taxon>Fungi</taxon>
        <taxon>Dikarya</taxon>
        <taxon>Ascomycota</taxon>
        <taxon>Pezizomycotina</taxon>
        <taxon>Dothideomycetes</taxon>
        <taxon>Dothideomycetes incertae sedis</taxon>
        <taxon>Botryosphaeriales</taxon>
        <taxon>Botryosphaeriaceae</taxon>
        <taxon>Neofusicoccum</taxon>
    </lineage>
</organism>
<evidence type="ECO:0000256" key="1">
    <source>
        <dbReference type="ARBA" id="ARBA00022679"/>
    </source>
</evidence>
<dbReference type="EMBL" id="JAJVDC020000125">
    <property type="protein sequence ID" value="KAL1623048.1"/>
    <property type="molecule type" value="Genomic_DNA"/>
</dbReference>
<dbReference type="InterPro" id="IPR000182">
    <property type="entry name" value="GNAT_dom"/>
</dbReference>
<name>A0ABR3SK46_9PEZI</name>
<dbReference type="Pfam" id="PF13673">
    <property type="entry name" value="Acetyltransf_10"/>
    <property type="match status" value="1"/>
</dbReference>
<dbReference type="InterPro" id="IPR016181">
    <property type="entry name" value="Acyl_CoA_acyltransferase"/>
</dbReference>
<keyword evidence="6" id="KW-1185">Reference proteome</keyword>
<evidence type="ECO:0000256" key="3">
    <source>
        <dbReference type="SAM" id="MobiDB-lite"/>
    </source>
</evidence>
<feature type="compositionally biased region" description="Basic and acidic residues" evidence="3">
    <location>
        <begin position="23"/>
        <end position="51"/>
    </location>
</feature>
<feature type="domain" description="N-acetyltransferase" evidence="4">
    <location>
        <begin position="118"/>
        <end position="253"/>
    </location>
</feature>
<evidence type="ECO:0000313" key="5">
    <source>
        <dbReference type="EMBL" id="KAL1623048.1"/>
    </source>
</evidence>
<dbReference type="SUPFAM" id="SSF55729">
    <property type="entry name" value="Acyl-CoA N-acyltransferases (Nat)"/>
    <property type="match status" value="1"/>
</dbReference>
<evidence type="ECO:0000259" key="4">
    <source>
        <dbReference type="PROSITE" id="PS51186"/>
    </source>
</evidence>
<keyword evidence="1" id="KW-0808">Transferase</keyword>
<dbReference type="InterPro" id="IPR051635">
    <property type="entry name" value="SNAT-like"/>
</dbReference>
<dbReference type="Proteomes" id="UP001521116">
    <property type="component" value="Unassembled WGS sequence"/>
</dbReference>
<accession>A0ABR3SK46</accession>
<evidence type="ECO:0000313" key="6">
    <source>
        <dbReference type="Proteomes" id="UP001521116"/>
    </source>
</evidence>
<dbReference type="PANTHER" id="PTHR10908">
    <property type="entry name" value="SEROTONIN N-ACETYLTRANSFERASE"/>
    <property type="match status" value="1"/>
</dbReference>
<dbReference type="CDD" id="cd04301">
    <property type="entry name" value="NAT_SF"/>
    <property type="match status" value="1"/>
</dbReference>
<dbReference type="PROSITE" id="PS51186">
    <property type="entry name" value="GNAT"/>
    <property type="match status" value="1"/>
</dbReference>